<evidence type="ECO:0000256" key="2">
    <source>
        <dbReference type="ARBA" id="ARBA00022737"/>
    </source>
</evidence>
<comment type="caution">
    <text evidence="7">The sequence shown here is derived from an EMBL/GenBank/DDBJ whole genome shotgun (WGS) entry which is preliminary data.</text>
</comment>
<feature type="compositionally biased region" description="Low complexity" evidence="5">
    <location>
        <begin position="149"/>
        <end position="158"/>
    </location>
</feature>
<proteinExistence type="predicted"/>
<keyword evidence="8" id="KW-1185">Reference proteome</keyword>
<dbReference type="Proteomes" id="UP001295423">
    <property type="component" value="Unassembled WGS sequence"/>
</dbReference>
<dbReference type="SUPFAM" id="SSF52058">
    <property type="entry name" value="L domain-like"/>
    <property type="match status" value="1"/>
</dbReference>
<dbReference type="InterPro" id="IPR032675">
    <property type="entry name" value="LRR_dom_sf"/>
</dbReference>
<feature type="compositionally biased region" description="Basic and acidic residues" evidence="5">
    <location>
        <begin position="170"/>
        <end position="196"/>
    </location>
</feature>
<evidence type="ECO:0000256" key="4">
    <source>
        <dbReference type="ARBA" id="ARBA00022840"/>
    </source>
</evidence>
<feature type="compositionally biased region" description="Polar residues" evidence="5">
    <location>
        <begin position="764"/>
        <end position="782"/>
    </location>
</feature>
<dbReference type="Gene3D" id="3.80.10.10">
    <property type="entry name" value="Ribonuclease Inhibitor"/>
    <property type="match status" value="1"/>
</dbReference>
<dbReference type="PANTHER" id="PTHR48056">
    <property type="entry name" value="LRR RECEPTOR-LIKE SERINE/THREONINE-PROTEIN KINASE-RELATED"/>
    <property type="match status" value="1"/>
</dbReference>
<feature type="region of interest" description="Disordered" evidence="5">
    <location>
        <begin position="421"/>
        <end position="442"/>
    </location>
</feature>
<feature type="compositionally biased region" description="Basic and acidic residues" evidence="5">
    <location>
        <begin position="109"/>
        <end position="120"/>
    </location>
</feature>
<keyword evidence="3" id="KW-0547">Nucleotide-binding</keyword>
<dbReference type="EMBL" id="CAKOGP040002336">
    <property type="protein sequence ID" value="CAJ1967586.1"/>
    <property type="molecule type" value="Genomic_DNA"/>
</dbReference>
<feature type="region of interest" description="Disordered" evidence="5">
    <location>
        <begin position="376"/>
        <end position="400"/>
    </location>
</feature>
<evidence type="ECO:0000313" key="8">
    <source>
        <dbReference type="Proteomes" id="UP001295423"/>
    </source>
</evidence>
<reference evidence="7" key="1">
    <citation type="submission" date="2023-08" db="EMBL/GenBank/DDBJ databases">
        <authorList>
            <person name="Audoor S."/>
            <person name="Bilcke G."/>
        </authorList>
    </citation>
    <scope>NUCLEOTIDE SEQUENCE</scope>
</reference>
<keyword evidence="4" id="KW-0067">ATP-binding</keyword>
<keyword evidence="6" id="KW-0812">Transmembrane</keyword>
<feature type="region of interest" description="Disordered" evidence="5">
    <location>
        <begin position="745"/>
        <end position="797"/>
    </location>
</feature>
<evidence type="ECO:0000313" key="7">
    <source>
        <dbReference type="EMBL" id="CAJ1967586.1"/>
    </source>
</evidence>
<keyword evidence="2" id="KW-0677">Repeat</keyword>
<feature type="compositionally biased region" description="Basic and acidic residues" evidence="5">
    <location>
        <begin position="301"/>
        <end position="323"/>
    </location>
</feature>
<feature type="region of interest" description="Disordered" evidence="5">
    <location>
        <begin position="523"/>
        <end position="562"/>
    </location>
</feature>
<protein>
    <submittedName>
        <fullName evidence="7">Uncharacterized protein</fullName>
    </submittedName>
</protein>
<feature type="compositionally biased region" description="Low complexity" evidence="5">
    <location>
        <begin position="260"/>
        <end position="277"/>
    </location>
</feature>
<feature type="compositionally biased region" description="Basic and acidic residues" evidence="5">
    <location>
        <begin position="751"/>
        <end position="763"/>
    </location>
</feature>
<feature type="compositionally biased region" description="Low complexity" evidence="5">
    <location>
        <begin position="233"/>
        <end position="243"/>
    </location>
</feature>
<feature type="compositionally biased region" description="Basic and acidic residues" evidence="5">
    <location>
        <begin position="244"/>
        <end position="259"/>
    </location>
</feature>
<feature type="region of interest" description="Disordered" evidence="5">
    <location>
        <begin position="30"/>
        <end position="349"/>
    </location>
</feature>
<feature type="compositionally biased region" description="Acidic residues" evidence="5">
    <location>
        <begin position="159"/>
        <end position="169"/>
    </location>
</feature>
<feature type="compositionally biased region" description="Low complexity" evidence="5">
    <location>
        <begin position="121"/>
        <end position="140"/>
    </location>
</feature>
<accession>A0AAD2JPC9</accession>
<keyword evidence="6" id="KW-0472">Membrane</keyword>
<gene>
    <name evidence="7" type="ORF">CYCCA115_LOCUS22841</name>
</gene>
<feature type="compositionally biased region" description="Acidic residues" evidence="5">
    <location>
        <begin position="41"/>
        <end position="52"/>
    </location>
</feature>
<keyword evidence="1" id="KW-0433">Leucine-rich repeat</keyword>
<dbReference type="PANTHER" id="PTHR48056:SF81">
    <property type="entry name" value="RECEPTOR PROTEIN-TYROSINE KINASE CEPR1"/>
    <property type="match status" value="1"/>
</dbReference>
<dbReference type="GO" id="GO:0005524">
    <property type="term" value="F:ATP binding"/>
    <property type="evidence" value="ECO:0007669"/>
    <property type="project" value="UniProtKB-KW"/>
</dbReference>
<sequence length="1299" mass="140580">MSSAPAWKKATEKEQSVVYLEEEEDDIAALFFGDGGGGATDDNDSEEEEEDAAALYFAEQEAKAKADNEGAQDDESSSSSSSSSSDDGSNDSSSRKSDNSGSSSGDDDSSQKENNDDASRSSHSNSSRGSENAGNSASGSDSDDRSQRSDGSSRSGSGSEEEIELSEDDDRSRSDESSRQSDDESSRRSDRSERSSRSGSQSENDDGSRSKSSDSGSERDDSGDSASDDGSRSTRSSRSSTSKNDSDSDNGSRSKRSDGDGTNSDASSRSSKSGSKASADDESAQGSNTSSDDEVEVSSDTGRDDTKGKDKEEIKEEEKRENAKPASTPAPFPKPINTKPVKSFPKVATTIPTTKAPDVKAKPAFIKSEDGLAPWQSELKKRKETGASLPGWKKPKKEESTIYVEDDEDDIAALFFESAGGKPKSAKFSIGGAGQNTTGLGNDDDFDAAAMFQSAGGQAKAATEHSNEDDAAAMFQSGRQTEAAVAYSDDDDAAAMFQSGGQTEAPVAYSNDDDAAAMFRSTEPTKAAEDSFQNHIESDPSEYATAQTENQEPDPMPANSGDEEFVEVWDDEGDAGDEEVLEEVEIVEDVEEDGGAYTEEEMIVEVEEEFVDDETVGTSNEQEIERRFAHKSAYDEMDKTESQMRNYIASLAHGESARSLHSDQSSVPWGMPTIGDDDNATRYAGYVQAARERRMDDQSSFFRPDVEMPTDNSIADTETFASSEQRSIPWGLEVREIDSWANPVRRLQPTKKSEAKEDTDTINKESTSVLSTKSKNAETAPTISRKAPKGKKRRAPTGVGEMVSAEVYKTSVPNPERETELWYHPGFAFLSQNPNMGPYYAPPPPKISQSNSMNESEGTDKAIVSDLEVAQYMYNTNVPAISKVTLLSYGQETISQWNKLDSFGRRRDDQSLSTSSESTEVKLPDLSKTIMRTASAWTPNGRDDSEASSESLSYDMLVPFDDEGSDEDKRRNVVFSRSGSSVSIDLEVETFEYVPESSLSLRPESESTLESSSVKSTRGRLPCGIYGFVSCCFFLVLIPTTVALVLLMTGQNNEVAPRTTNNNFTSPTGAPSMAPTLLNEIMEDTSDAPSSGPPLPTMQPTVFDPVVEEPVTEDLLFRLLASASVDNGEALRNRRSPQFAAMEWLRTPAGFSGVSNDAVFLQRYALATFYYSTSGESWTENDLWLSEADVCEWFSSGGSLLCNNDGQVTALTLTNNGLDGNLPNEIGILSRLETIMLSGNTQLIGSVPRTLQNLSNLRSIFIEGTGLSALPPEVCDLPLQDFWANCEELGCTCCNECFF</sequence>
<evidence type="ECO:0000256" key="1">
    <source>
        <dbReference type="ARBA" id="ARBA00022614"/>
    </source>
</evidence>
<keyword evidence="6" id="KW-1133">Transmembrane helix</keyword>
<organism evidence="7 8">
    <name type="scientific">Cylindrotheca closterium</name>
    <dbReference type="NCBI Taxonomy" id="2856"/>
    <lineage>
        <taxon>Eukaryota</taxon>
        <taxon>Sar</taxon>
        <taxon>Stramenopiles</taxon>
        <taxon>Ochrophyta</taxon>
        <taxon>Bacillariophyta</taxon>
        <taxon>Bacillariophyceae</taxon>
        <taxon>Bacillariophycidae</taxon>
        <taxon>Bacillariales</taxon>
        <taxon>Bacillariaceae</taxon>
        <taxon>Cylindrotheca</taxon>
    </lineage>
</organism>
<feature type="compositionally biased region" description="Low complexity" evidence="5">
    <location>
        <begin position="77"/>
        <end position="92"/>
    </location>
</feature>
<evidence type="ECO:0000256" key="6">
    <source>
        <dbReference type="SAM" id="Phobius"/>
    </source>
</evidence>
<dbReference type="InterPro" id="IPR050647">
    <property type="entry name" value="Plant_LRR-RLKs"/>
</dbReference>
<feature type="transmembrane region" description="Helical" evidence="6">
    <location>
        <begin position="1025"/>
        <end position="1048"/>
    </location>
</feature>
<evidence type="ECO:0000256" key="5">
    <source>
        <dbReference type="SAM" id="MobiDB-lite"/>
    </source>
</evidence>
<feature type="compositionally biased region" description="Basic residues" evidence="5">
    <location>
        <begin position="786"/>
        <end position="795"/>
    </location>
</feature>
<feature type="compositionally biased region" description="Basic and acidic residues" evidence="5">
    <location>
        <begin position="206"/>
        <end position="222"/>
    </location>
</feature>
<evidence type="ECO:0000256" key="3">
    <source>
        <dbReference type="ARBA" id="ARBA00022741"/>
    </source>
</evidence>
<name>A0AAD2JPC9_9STRA</name>